<proteinExistence type="inferred from homology"/>
<dbReference type="Pfam" id="PF03466">
    <property type="entry name" value="LysR_substrate"/>
    <property type="match status" value="1"/>
</dbReference>
<keyword evidence="8" id="KW-1185">Reference proteome</keyword>
<dbReference type="Pfam" id="PF00126">
    <property type="entry name" value="HTH_1"/>
    <property type="match status" value="1"/>
</dbReference>
<keyword evidence="5" id="KW-0804">Transcription</keyword>
<dbReference type="PANTHER" id="PTHR30537:SF3">
    <property type="entry name" value="TRANSCRIPTIONAL REGULATORY PROTEIN"/>
    <property type="match status" value="1"/>
</dbReference>
<comment type="similarity">
    <text evidence="2">Belongs to the LysR transcriptional regulatory family.</text>
</comment>
<evidence type="ECO:0000256" key="1">
    <source>
        <dbReference type="ARBA" id="ARBA00003502"/>
    </source>
</evidence>
<organism evidence="7 8">
    <name type="scientific">Bradyrhizobium xenonodulans</name>
    <dbReference type="NCBI Taxonomy" id="2736875"/>
    <lineage>
        <taxon>Bacteria</taxon>
        <taxon>Pseudomonadati</taxon>
        <taxon>Pseudomonadota</taxon>
        <taxon>Alphaproteobacteria</taxon>
        <taxon>Hyphomicrobiales</taxon>
        <taxon>Nitrobacteraceae</taxon>
        <taxon>Bradyrhizobium</taxon>
    </lineage>
</organism>
<dbReference type="Gene3D" id="1.10.10.10">
    <property type="entry name" value="Winged helix-like DNA-binding domain superfamily/Winged helix DNA-binding domain"/>
    <property type="match status" value="1"/>
</dbReference>
<reference evidence="7" key="1">
    <citation type="submission" date="2021-12" db="EMBL/GenBank/DDBJ databases">
        <title>Bradyrhizobium xenonodulans sp. nov.</title>
        <authorList>
            <person name="Claassens R."/>
            <person name="Venter S.N."/>
            <person name="Beukes C.W."/>
            <person name="Stepkowski T."/>
            <person name="Steenkamp E.T."/>
        </authorList>
    </citation>
    <scope>NUCLEOTIDE SEQUENCE</scope>
    <source>
        <strain evidence="7">14AB</strain>
    </source>
</reference>
<comment type="function">
    <text evidence="1">NodD regulates the expression of the nodABCFE genes which encode other nodulation proteins. NodD is also a negative regulator of its own expression. Binds flavonoids as inducers.</text>
</comment>
<dbReference type="InterPro" id="IPR036390">
    <property type="entry name" value="WH_DNA-bd_sf"/>
</dbReference>
<dbReference type="SUPFAM" id="SSF53850">
    <property type="entry name" value="Periplasmic binding protein-like II"/>
    <property type="match status" value="1"/>
</dbReference>
<sequence length="301" mass="33674">MHNPSMFDWNDLKYFLAVARHGSTIAAGKALGVSQSTVHRRLDELERRLGRTLVTRQPSGYCLTEFGQAMLPYAERVEATIGDFTRRASDIEQDMKGVIRVTCPEPIVARLIQSGLVDVFHAQHPSLRVEFVMSDRYLDLSKGEVDVAFRSGDTDDELVGRKIAESIWAVYASRDYLERHGEPQRIEDLARHLLVGLDDSLANHRAVIWLKEVAPDARMSARINSVLGLVSAIRSGIGIGPLPIALGDAEPDLVRVLGPIPELTRSWRILTHPDLRRIPRIAAFFDFIVLRRDALKPILTG</sequence>
<keyword evidence="4" id="KW-0238">DNA-binding</keyword>
<evidence type="ECO:0000256" key="4">
    <source>
        <dbReference type="ARBA" id="ARBA00023125"/>
    </source>
</evidence>
<evidence type="ECO:0000259" key="6">
    <source>
        <dbReference type="PROSITE" id="PS50931"/>
    </source>
</evidence>
<evidence type="ECO:0000313" key="7">
    <source>
        <dbReference type="EMBL" id="WBL80153.1"/>
    </source>
</evidence>
<protein>
    <submittedName>
        <fullName evidence="7">LysR family transcriptional regulator</fullName>
    </submittedName>
</protein>
<dbReference type="SUPFAM" id="SSF46785">
    <property type="entry name" value="Winged helix' DNA-binding domain"/>
    <property type="match status" value="1"/>
</dbReference>
<evidence type="ECO:0000256" key="2">
    <source>
        <dbReference type="ARBA" id="ARBA00009437"/>
    </source>
</evidence>
<dbReference type="InterPro" id="IPR000847">
    <property type="entry name" value="LysR_HTH_N"/>
</dbReference>
<dbReference type="EMBL" id="CP089391">
    <property type="protein sequence ID" value="WBL80153.1"/>
    <property type="molecule type" value="Genomic_DNA"/>
</dbReference>
<dbReference type="InterPro" id="IPR005119">
    <property type="entry name" value="LysR_subst-bd"/>
</dbReference>
<dbReference type="RefSeq" id="WP_270166883.1">
    <property type="nucleotide sequence ID" value="NZ_CP089391.1"/>
</dbReference>
<evidence type="ECO:0000256" key="5">
    <source>
        <dbReference type="ARBA" id="ARBA00023163"/>
    </source>
</evidence>
<gene>
    <name evidence="7" type="ORF">I3J27_06920</name>
</gene>
<name>A0ABY7MP45_9BRAD</name>
<evidence type="ECO:0000313" key="8">
    <source>
        <dbReference type="Proteomes" id="UP001179614"/>
    </source>
</evidence>
<dbReference type="Proteomes" id="UP001179614">
    <property type="component" value="Chromosome"/>
</dbReference>
<dbReference type="PROSITE" id="PS50931">
    <property type="entry name" value="HTH_LYSR"/>
    <property type="match status" value="1"/>
</dbReference>
<dbReference type="Gene3D" id="3.40.190.290">
    <property type="match status" value="1"/>
</dbReference>
<dbReference type="InterPro" id="IPR058163">
    <property type="entry name" value="LysR-type_TF_proteobact-type"/>
</dbReference>
<dbReference type="InterPro" id="IPR036388">
    <property type="entry name" value="WH-like_DNA-bd_sf"/>
</dbReference>
<evidence type="ECO:0000256" key="3">
    <source>
        <dbReference type="ARBA" id="ARBA00023015"/>
    </source>
</evidence>
<dbReference type="PANTHER" id="PTHR30537">
    <property type="entry name" value="HTH-TYPE TRANSCRIPTIONAL REGULATOR"/>
    <property type="match status" value="1"/>
</dbReference>
<keyword evidence="3" id="KW-0805">Transcription regulation</keyword>
<feature type="domain" description="HTH lysR-type" evidence="6">
    <location>
        <begin position="7"/>
        <end position="64"/>
    </location>
</feature>
<accession>A0ABY7MP45</accession>